<accession>E4X3A1</accession>
<protein>
    <submittedName>
        <fullName evidence="2">Uncharacterized protein</fullName>
    </submittedName>
</protein>
<dbReference type="Gene3D" id="1.25.40.60">
    <property type="match status" value="1"/>
</dbReference>
<dbReference type="OrthoDB" id="10266265at2759"/>
<evidence type="ECO:0000313" key="2">
    <source>
        <dbReference type="EMBL" id="CBY18105.1"/>
    </source>
</evidence>
<sequence>MDCLKAVREYILSLIEKSGKDQIKTMILDAETTKIVSMAFSQSDLLKHEVYLFERLDGNVRSNMSQVVAIVFVRPTQENFGLLIKELRSPAYKNYHIFFSSTIDRQNLKELAEADSNEVVHTVEEIFADYQPYGAHLFNIPVPRINYSQIGEIDLRRITDGLMALLLSVRRYPTAIKYSKSSNNCLRVCERLTSNVSRERELFQQAGKNDVTLVILDRRDDAATPLLMQWTYEAMLHEILTLTNNCIDLSGVSGVPKELQKLMITAGSDDFYANNLYLNFGEIGQNIKKMVEDFTRQKQINQKVDSIQDMKTFVENYPAFKKQSGTVNKHVVLVEELSKRVGKHKLLQVSEVEQNICASDDFAEITQSVRNLIEDKDVNGSAILRVVALFALKFGAQNEQTLRSLSASACQAKNIERKEFDSKIRGIRDYSSGLQVGESSSEKVLGAAKKLFRGVQGVENIYTQHVPPFRDILENVAKGRADHRLKNYGPNPQVASSRDVICFIIGGVTYEESFHIYRLNKELAGNSRITVGGSSMLNSRLFLSQIVQSNPSTTPQTV</sequence>
<name>E4X3A1_OIKDI</name>
<dbReference type="Gene3D" id="3.40.50.1910">
    <property type="match status" value="1"/>
</dbReference>
<dbReference type="SUPFAM" id="SSF56815">
    <property type="entry name" value="Sec1/munc18-like (SM) proteins"/>
    <property type="match status" value="1"/>
</dbReference>
<dbReference type="InterPro" id="IPR027482">
    <property type="entry name" value="Sec1-like_dom2"/>
</dbReference>
<dbReference type="InParanoid" id="E4X3A1"/>
<comment type="similarity">
    <text evidence="1">Belongs to the STXBP/unc-18/SEC1 family.</text>
</comment>
<dbReference type="PANTHER" id="PTHR11679">
    <property type="entry name" value="VESICLE PROTEIN SORTING-ASSOCIATED"/>
    <property type="match status" value="1"/>
</dbReference>
<gene>
    <name evidence="2" type="ORF">GSOID_T00017741001</name>
</gene>
<dbReference type="InterPro" id="IPR043154">
    <property type="entry name" value="Sec-1-like_dom1"/>
</dbReference>
<dbReference type="EMBL" id="FN653023">
    <property type="protein sequence ID" value="CBY18105.1"/>
    <property type="molecule type" value="Genomic_DNA"/>
</dbReference>
<evidence type="ECO:0000256" key="1">
    <source>
        <dbReference type="ARBA" id="ARBA00009884"/>
    </source>
</evidence>
<keyword evidence="3" id="KW-1185">Reference proteome</keyword>
<dbReference type="Pfam" id="PF00995">
    <property type="entry name" value="Sec1"/>
    <property type="match status" value="1"/>
</dbReference>
<dbReference type="InterPro" id="IPR001619">
    <property type="entry name" value="Sec1-like"/>
</dbReference>
<organism evidence="2">
    <name type="scientific">Oikopleura dioica</name>
    <name type="common">Tunicate</name>
    <dbReference type="NCBI Taxonomy" id="34765"/>
    <lineage>
        <taxon>Eukaryota</taxon>
        <taxon>Metazoa</taxon>
        <taxon>Chordata</taxon>
        <taxon>Tunicata</taxon>
        <taxon>Appendicularia</taxon>
        <taxon>Copelata</taxon>
        <taxon>Oikopleuridae</taxon>
        <taxon>Oikopleura</taxon>
    </lineage>
</organism>
<dbReference type="Proteomes" id="UP000001307">
    <property type="component" value="Unassembled WGS sequence"/>
</dbReference>
<evidence type="ECO:0000313" key="3">
    <source>
        <dbReference type="Proteomes" id="UP000001307"/>
    </source>
</evidence>
<dbReference type="InterPro" id="IPR043127">
    <property type="entry name" value="Sec-1-like_dom3a"/>
</dbReference>
<dbReference type="FunCoup" id="E4X3A1">
    <property type="interactions" value="790"/>
</dbReference>
<proteinExistence type="inferred from homology"/>
<dbReference type="AlphaFoldDB" id="E4X3A1"/>
<dbReference type="GO" id="GO:0016192">
    <property type="term" value="P:vesicle-mediated transport"/>
    <property type="evidence" value="ECO:0007669"/>
    <property type="project" value="InterPro"/>
</dbReference>
<dbReference type="Gene3D" id="3.90.830.10">
    <property type="entry name" value="Syntaxin Binding Protein 1, Chain A, domain 2"/>
    <property type="match status" value="1"/>
</dbReference>
<dbReference type="PIRSF" id="PIRSF005715">
    <property type="entry name" value="VPS45_Sec1"/>
    <property type="match status" value="1"/>
</dbReference>
<dbReference type="Gene3D" id="3.40.50.2060">
    <property type="match status" value="1"/>
</dbReference>
<reference evidence="2" key="1">
    <citation type="journal article" date="2010" name="Science">
        <title>Plasticity of animal genome architecture unmasked by rapid evolution of a pelagic tunicate.</title>
        <authorList>
            <person name="Denoeud F."/>
            <person name="Henriet S."/>
            <person name="Mungpakdee S."/>
            <person name="Aury J.M."/>
            <person name="Da Silva C."/>
            <person name="Brinkmann H."/>
            <person name="Mikhaleva J."/>
            <person name="Olsen L.C."/>
            <person name="Jubin C."/>
            <person name="Canestro C."/>
            <person name="Bouquet J.M."/>
            <person name="Danks G."/>
            <person name="Poulain J."/>
            <person name="Campsteijn C."/>
            <person name="Adamski M."/>
            <person name="Cross I."/>
            <person name="Yadetie F."/>
            <person name="Muffato M."/>
            <person name="Louis A."/>
            <person name="Butcher S."/>
            <person name="Tsagkogeorga G."/>
            <person name="Konrad A."/>
            <person name="Singh S."/>
            <person name="Jensen M.F."/>
            <person name="Cong E.H."/>
            <person name="Eikeseth-Otteraa H."/>
            <person name="Noel B."/>
            <person name="Anthouard V."/>
            <person name="Porcel B.M."/>
            <person name="Kachouri-Lafond R."/>
            <person name="Nishino A."/>
            <person name="Ugolini M."/>
            <person name="Chourrout P."/>
            <person name="Nishida H."/>
            <person name="Aasland R."/>
            <person name="Huzurbazar S."/>
            <person name="Westhof E."/>
            <person name="Delsuc F."/>
            <person name="Lehrach H."/>
            <person name="Reinhardt R."/>
            <person name="Weissenbach J."/>
            <person name="Roy S.W."/>
            <person name="Artiguenave F."/>
            <person name="Postlethwait J.H."/>
            <person name="Manak J.R."/>
            <person name="Thompson E.M."/>
            <person name="Jaillon O."/>
            <person name="Du Pasquier L."/>
            <person name="Boudinot P."/>
            <person name="Liberles D.A."/>
            <person name="Volff J.N."/>
            <person name="Philippe H."/>
            <person name="Lenhard B."/>
            <person name="Roest Crollius H."/>
            <person name="Wincker P."/>
            <person name="Chourrout D."/>
        </authorList>
    </citation>
    <scope>NUCLEOTIDE SEQUENCE [LARGE SCALE GENOMIC DNA]</scope>
</reference>
<dbReference type="InterPro" id="IPR036045">
    <property type="entry name" value="Sec1-like_sf"/>
</dbReference>